<proteinExistence type="predicted"/>
<comment type="caution">
    <text evidence="2">The sequence shown here is derived from an EMBL/GenBank/DDBJ whole genome shotgun (WGS) entry which is preliminary data.</text>
</comment>
<feature type="compositionally biased region" description="Polar residues" evidence="1">
    <location>
        <begin position="1"/>
        <end position="14"/>
    </location>
</feature>
<dbReference type="SUPFAM" id="SSF57850">
    <property type="entry name" value="RING/U-box"/>
    <property type="match status" value="1"/>
</dbReference>
<reference evidence="2 3" key="1">
    <citation type="journal article" date="2014" name="Agronomy (Basel)">
        <title>A Draft Genome Sequence for Ensete ventricosum, the Drought-Tolerant Tree Against Hunger.</title>
        <authorList>
            <person name="Harrison J."/>
            <person name="Moore K.A."/>
            <person name="Paszkiewicz K."/>
            <person name="Jones T."/>
            <person name="Grant M."/>
            <person name="Ambacheew D."/>
            <person name="Muzemil S."/>
            <person name="Studholme D.J."/>
        </authorList>
    </citation>
    <scope>NUCLEOTIDE SEQUENCE [LARGE SCALE GENOMIC DNA]</scope>
</reference>
<dbReference type="Proteomes" id="UP000287651">
    <property type="component" value="Unassembled WGS sequence"/>
</dbReference>
<dbReference type="AlphaFoldDB" id="A0A427ADF8"/>
<name>A0A427ADF8_ENSVE</name>
<protein>
    <submittedName>
        <fullName evidence="2">Uncharacterized protein</fullName>
    </submittedName>
</protein>
<dbReference type="EMBL" id="AMZH03002838">
    <property type="protein sequence ID" value="RRT74232.1"/>
    <property type="molecule type" value="Genomic_DNA"/>
</dbReference>
<organism evidence="2 3">
    <name type="scientific">Ensete ventricosum</name>
    <name type="common">Abyssinian banana</name>
    <name type="synonym">Musa ensete</name>
    <dbReference type="NCBI Taxonomy" id="4639"/>
    <lineage>
        <taxon>Eukaryota</taxon>
        <taxon>Viridiplantae</taxon>
        <taxon>Streptophyta</taxon>
        <taxon>Embryophyta</taxon>
        <taxon>Tracheophyta</taxon>
        <taxon>Spermatophyta</taxon>
        <taxon>Magnoliopsida</taxon>
        <taxon>Liliopsida</taxon>
        <taxon>Zingiberales</taxon>
        <taxon>Musaceae</taxon>
        <taxon>Ensete</taxon>
    </lineage>
</organism>
<evidence type="ECO:0000256" key="1">
    <source>
        <dbReference type="SAM" id="MobiDB-lite"/>
    </source>
</evidence>
<evidence type="ECO:0000313" key="3">
    <source>
        <dbReference type="Proteomes" id="UP000287651"/>
    </source>
</evidence>
<sequence>MVTDANPIQETTESPGHPSVAPSPLEWSCVGELNGDHQGAQAMSTMKIEESLSYPVCQEDFEIDVEARTMPRKHKFLTNCVLPWLTLHSSYPIYRF</sequence>
<dbReference type="Gene3D" id="3.30.40.10">
    <property type="entry name" value="Zinc/RING finger domain, C3HC4 (zinc finger)"/>
    <property type="match status" value="1"/>
</dbReference>
<gene>
    <name evidence="2" type="ORF">B296_00027189</name>
</gene>
<evidence type="ECO:0000313" key="2">
    <source>
        <dbReference type="EMBL" id="RRT74232.1"/>
    </source>
</evidence>
<feature type="region of interest" description="Disordered" evidence="1">
    <location>
        <begin position="1"/>
        <end position="23"/>
    </location>
</feature>
<accession>A0A427ADF8</accession>
<dbReference type="InterPro" id="IPR013083">
    <property type="entry name" value="Znf_RING/FYVE/PHD"/>
</dbReference>